<sequence>MIGTWDLSVGVAVRVKEVPAAAAERTLPMLGAVRRGRQRPVAASWRRARWHLRDLRIRLRSAAVPAARGESCTIRPGARRGAGAPWNGCAGCAGRDGCAGWVGCAGAGSVRAAGPKLFASPVMDCRPAWREIAAKSTGVQSTP</sequence>
<protein>
    <submittedName>
        <fullName evidence="1">Uncharacterized protein</fullName>
    </submittedName>
</protein>
<accession>A0A9W6PFX7</accession>
<comment type="caution">
    <text evidence="1">The sequence shown here is derived from an EMBL/GenBank/DDBJ whole genome shotgun (WGS) entry which is preliminary data.</text>
</comment>
<proteinExistence type="predicted"/>
<gene>
    <name evidence="1" type="ORF">Kpho01_23920</name>
</gene>
<reference evidence="1" key="1">
    <citation type="submission" date="2023-02" db="EMBL/GenBank/DDBJ databases">
        <title>Kitasatospora phosalacinea NBRC 14362.</title>
        <authorList>
            <person name="Ichikawa N."/>
            <person name="Sato H."/>
            <person name="Tonouchi N."/>
        </authorList>
    </citation>
    <scope>NUCLEOTIDE SEQUENCE</scope>
    <source>
        <strain evidence="1">NBRC 14362</strain>
    </source>
</reference>
<evidence type="ECO:0000313" key="2">
    <source>
        <dbReference type="Proteomes" id="UP001165143"/>
    </source>
</evidence>
<name>A0A9W6PFX7_9ACTN</name>
<evidence type="ECO:0000313" key="1">
    <source>
        <dbReference type="EMBL" id="GLW54381.1"/>
    </source>
</evidence>
<dbReference type="EMBL" id="BSRX01000012">
    <property type="protein sequence ID" value="GLW54381.1"/>
    <property type="molecule type" value="Genomic_DNA"/>
</dbReference>
<dbReference type="AlphaFoldDB" id="A0A9W6PFX7"/>
<organism evidence="1 2">
    <name type="scientific">Kitasatospora phosalacinea</name>
    <dbReference type="NCBI Taxonomy" id="2065"/>
    <lineage>
        <taxon>Bacteria</taxon>
        <taxon>Bacillati</taxon>
        <taxon>Actinomycetota</taxon>
        <taxon>Actinomycetes</taxon>
        <taxon>Kitasatosporales</taxon>
        <taxon>Streptomycetaceae</taxon>
        <taxon>Kitasatospora</taxon>
    </lineage>
</organism>
<dbReference type="Proteomes" id="UP001165143">
    <property type="component" value="Unassembled WGS sequence"/>
</dbReference>